<evidence type="ECO:0000256" key="3">
    <source>
        <dbReference type="ARBA" id="ARBA00022598"/>
    </source>
</evidence>
<comment type="function">
    <text evidence="8">Catalyzes the condensation of pantoate with beta-alanine in an ATP-dependent reaction via a pantoyl-adenylate intermediate.</text>
</comment>
<comment type="miscellaneous">
    <text evidence="8">The reaction proceeds by a bi uni uni bi ping pong mechanism.</text>
</comment>
<keyword evidence="5 8" id="KW-0547">Nucleotide-binding</keyword>
<feature type="binding site" evidence="8">
    <location>
        <begin position="30"/>
        <end position="37"/>
    </location>
    <ligand>
        <name>ATP</name>
        <dbReference type="ChEBI" id="CHEBI:30616"/>
    </ligand>
</feature>
<dbReference type="Proteomes" id="UP001430306">
    <property type="component" value="Unassembled WGS sequence"/>
</dbReference>
<dbReference type="SUPFAM" id="SSF52374">
    <property type="entry name" value="Nucleotidylyl transferase"/>
    <property type="match status" value="1"/>
</dbReference>
<dbReference type="Gene3D" id="3.40.50.620">
    <property type="entry name" value="HUPs"/>
    <property type="match status" value="1"/>
</dbReference>
<gene>
    <name evidence="8 9" type="primary">panC</name>
    <name evidence="9" type="ORF">LOC71_22415</name>
</gene>
<dbReference type="Pfam" id="PF02569">
    <property type="entry name" value="Pantoate_ligase"/>
    <property type="match status" value="1"/>
</dbReference>
<dbReference type="HAMAP" id="MF_00158">
    <property type="entry name" value="PanC"/>
    <property type="match status" value="1"/>
</dbReference>
<evidence type="ECO:0000256" key="4">
    <source>
        <dbReference type="ARBA" id="ARBA00022655"/>
    </source>
</evidence>
<organism evidence="9 10">
    <name type="scientific">Rhodopirellula halodulae</name>
    <dbReference type="NCBI Taxonomy" id="2894198"/>
    <lineage>
        <taxon>Bacteria</taxon>
        <taxon>Pseudomonadati</taxon>
        <taxon>Planctomycetota</taxon>
        <taxon>Planctomycetia</taxon>
        <taxon>Pirellulales</taxon>
        <taxon>Pirellulaceae</taxon>
        <taxon>Rhodopirellula</taxon>
    </lineage>
</organism>
<proteinExistence type="inferred from homology"/>
<comment type="similarity">
    <text evidence="2 8">Belongs to the pantothenate synthetase family.</text>
</comment>
<feature type="binding site" evidence="8">
    <location>
        <position position="156"/>
    </location>
    <ligand>
        <name>(R)-pantoate</name>
        <dbReference type="ChEBI" id="CHEBI:15980"/>
    </ligand>
</feature>
<evidence type="ECO:0000256" key="7">
    <source>
        <dbReference type="ARBA" id="ARBA00048258"/>
    </source>
</evidence>
<evidence type="ECO:0000256" key="5">
    <source>
        <dbReference type="ARBA" id="ARBA00022741"/>
    </source>
</evidence>
<dbReference type="GO" id="GO:0016874">
    <property type="term" value="F:ligase activity"/>
    <property type="evidence" value="ECO:0007669"/>
    <property type="project" value="UniProtKB-KW"/>
</dbReference>
<comment type="catalytic activity">
    <reaction evidence="7 8">
        <text>(R)-pantoate + beta-alanine + ATP = (R)-pantothenate + AMP + diphosphate + H(+)</text>
        <dbReference type="Rhea" id="RHEA:10912"/>
        <dbReference type="ChEBI" id="CHEBI:15378"/>
        <dbReference type="ChEBI" id="CHEBI:15980"/>
        <dbReference type="ChEBI" id="CHEBI:29032"/>
        <dbReference type="ChEBI" id="CHEBI:30616"/>
        <dbReference type="ChEBI" id="CHEBI:33019"/>
        <dbReference type="ChEBI" id="CHEBI:57966"/>
        <dbReference type="ChEBI" id="CHEBI:456215"/>
        <dbReference type="EC" id="6.3.2.1"/>
    </reaction>
</comment>
<dbReference type="EC" id="6.3.2.1" evidence="8"/>
<keyword evidence="4 8" id="KW-0566">Pantothenate biosynthesis</keyword>
<dbReference type="EMBL" id="JAJKFW010000063">
    <property type="protein sequence ID" value="MCC9645041.1"/>
    <property type="molecule type" value="Genomic_DNA"/>
</dbReference>
<reference evidence="9" key="1">
    <citation type="submission" date="2021-11" db="EMBL/GenBank/DDBJ databases">
        <title>Genome sequence.</title>
        <authorList>
            <person name="Sun Q."/>
        </authorList>
    </citation>
    <scope>NUCLEOTIDE SEQUENCE</scope>
    <source>
        <strain evidence="9">JC740</strain>
    </source>
</reference>
<dbReference type="PANTHER" id="PTHR21299">
    <property type="entry name" value="CYTIDYLATE KINASE/PANTOATE-BETA-ALANINE LIGASE"/>
    <property type="match status" value="1"/>
</dbReference>
<name>A0ABS8NRE6_9BACT</name>
<dbReference type="InterPro" id="IPR003721">
    <property type="entry name" value="Pantoate_ligase"/>
</dbReference>
<dbReference type="Gene3D" id="3.30.1300.10">
    <property type="entry name" value="Pantoate-beta-alanine ligase, C-terminal domain"/>
    <property type="match status" value="1"/>
</dbReference>
<evidence type="ECO:0000313" key="10">
    <source>
        <dbReference type="Proteomes" id="UP001430306"/>
    </source>
</evidence>
<dbReference type="InterPro" id="IPR042176">
    <property type="entry name" value="Pantoate_ligase_C"/>
</dbReference>
<keyword evidence="6 8" id="KW-0067">ATP-binding</keyword>
<dbReference type="PANTHER" id="PTHR21299:SF1">
    <property type="entry name" value="PANTOATE--BETA-ALANINE LIGASE"/>
    <property type="match status" value="1"/>
</dbReference>
<dbReference type="InterPro" id="IPR014729">
    <property type="entry name" value="Rossmann-like_a/b/a_fold"/>
</dbReference>
<feature type="active site" description="Proton donor" evidence="8">
    <location>
        <position position="37"/>
    </location>
</feature>
<dbReference type="RefSeq" id="WP_230276697.1">
    <property type="nucleotide sequence ID" value="NZ_JAJKFW010000063.1"/>
</dbReference>
<feature type="binding site" evidence="8">
    <location>
        <begin position="187"/>
        <end position="190"/>
    </location>
    <ligand>
        <name>ATP</name>
        <dbReference type="ChEBI" id="CHEBI:30616"/>
    </ligand>
</feature>
<evidence type="ECO:0000256" key="6">
    <source>
        <dbReference type="ARBA" id="ARBA00022840"/>
    </source>
</evidence>
<protein>
    <recommendedName>
        <fullName evidence="8">Pantothenate synthetase</fullName>
        <shortName evidence="8">PS</shortName>
        <ecNumber evidence="8">6.3.2.1</ecNumber>
    </recommendedName>
    <alternativeName>
        <fullName evidence="8">Pantoate--beta-alanine ligase</fullName>
    </alternativeName>
    <alternativeName>
        <fullName evidence="8">Pantoate-activating enzyme</fullName>
    </alternativeName>
</protein>
<feature type="binding site" evidence="8">
    <location>
        <begin position="150"/>
        <end position="153"/>
    </location>
    <ligand>
        <name>ATP</name>
        <dbReference type="ChEBI" id="CHEBI:30616"/>
    </ligand>
</feature>
<dbReference type="CDD" id="cd00560">
    <property type="entry name" value="PanC"/>
    <property type="match status" value="1"/>
</dbReference>
<dbReference type="NCBIfam" id="TIGR00018">
    <property type="entry name" value="panC"/>
    <property type="match status" value="1"/>
</dbReference>
<dbReference type="NCBIfam" id="TIGR00125">
    <property type="entry name" value="cyt_tran_rel"/>
    <property type="match status" value="1"/>
</dbReference>
<comment type="pathway">
    <text evidence="1 8">Cofactor biosynthesis; (R)-pantothenate biosynthesis; (R)-pantothenate from (R)-pantoate and beta-alanine: step 1/1.</text>
</comment>
<comment type="caution">
    <text evidence="9">The sequence shown here is derived from an EMBL/GenBank/DDBJ whole genome shotgun (WGS) entry which is preliminary data.</text>
</comment>
<keyword evidence="3 8" id="KW-0436">Ligase</keyword>
<evidence type="ECO:0000256" key="2">
    <source>
        <dbReference type="ARBA" id="ARBA00009256"/>
    </source>
</evidence>
<comment type="subcellular location">
    <subcellularLocation>
        <location evidence="8">Cytoplasm</location>
    </subcellularLocation>
</comment>
<comment type="subunit">
    <text evidence="8">Homodimer.</text>
</comment>
<keyword evidence="10" id="KW-1185">Reference proteome</keyword>
<evidence type="ECO:0000256" key="8">
    <source>
        <dbReference type="HAMAP-Rule" id="MF_00158"/>
    </source>
</evidence>
<accession>A0ABS8NRE6</accession>
<evidence type="ECO:0000313" key="9">
    <source>
        <dbReference type="EMBL" id="MCC9645041.1"/>
    </source>
</evidence>
<sequence>MKVFSTVAETRHWCRQQLRETHSIGFAPTMGALHEGHLSLVRQANEQCDRSVVSIFVNPTQFAPHEDLDQYPRPIENDLALLRQAGTDAVFLPSVQEMYLSDSGDESTKVLPSSVALPLEGVHRPDHFVGVATVVMKLLQIVPADRAFFGRKDFQQLCVIEHMARDLSMATEIVPCPIVREEDGLAMSSRNRYLSTEERKRALCLSKALQAVQQAFDAGQRDPSELELVMKDSLKPCDHLDYAVVVDRESLLPVSKITRSVVALIAARIGKTRLIDNCELTLANIV</sequence>
<feature type="binding site" evidence="8">
    <location>
        <position position="179"/>
    </location>
    <ligand>
        <name>ATP</name>
        <dbReference type="ChEBI" id="CHEBI:30616"/>
    </ligand>
</feature>
<feature type="binding site" evidence="8">
    <location>
        <position position="61"/>
    </location>
    <ligand>
        <name>(R)-pantoate</name>
        <dbReference type="ChEBI" id="CHEBI:15980"/>
    </ligand>
</feature>
<keyword evidence="8" id="KW-0963">Cytoplasm</keyword>
<feature type="binding site" evidence="8">
    <location>
        <position position="61"/>
    </location>
    <ligand>
        <name>beta-alanine</name>
        <dbReference type="ChEBI" id="CHEBI:57966"/>
    </ligand>
</feature>
<dbReference type="InterPro" id="IPR004821">
    <property type="entry name" value="Cyt_trans-like"/>
</dbReference>
<evidence type="ECO:0000256" key="1">
    <source>
        <dbReference type="ARBA" id="ARBA00004990"/>
    </source>
</evidence>